<feature type="compositionally biased region" description="Basic and acidic residues" evidence="1">
    <location>
        <begin position="101"/>
        <end position="120"/>
    </location>
</feature>
<keyword evidence="3" id="KW-1185">Reference proteome</keyword>
<protein>
    <submittedName>
        <fullName evidence="2">Uncharacterized protein</fullName>
    </submittedName>
</protein>
<reference evidence="2 3" key="1">
    <citation type="submission" date="2019-06" db="EMBL/GenBank/DDBJ databases">
        <title>Wine fermentation using esterase from Monascus purpureus.</title>
        <authorList>
            <person name="Geng C."/>
            <person name="Zhang Y."/>
        </authorList>
    </citation>
    <scope>NUCLEOTIDE SEQUENCE [LARGE SCALE GENOMIC DNA]</scope>
    <source>
        <strain evidence="2">HQ1</strain>
    </source>
</reference>
<dbReference type="PANTHER" id="PTHR40132">
    <property type="entry name" value="PRE-MRNA-SPLICING FACTOR 38B"/>
    <property type="match status" value="1"/>
</dbReference>
<feature type="compositionally biased region" description="Basic and acidic residues" evidence="1">
    <location>
        <begin position="150"/>
        <end position="159"/>
    </location>
</feature>
<name>A0A507QSY7_MONPU</name>
<dbReference type="InterPro" id="IPR023389">
    <property type="entry name" value="DOPA-like_sf"/>
</dbReference>
<dbReference type="InterPro" id="IPR014980">
    <property type="entry name" value="DOPA_dioxygen"/>
</dbReference>
<organism evidence="2 3">
    <name type="scientific">Monascus purpureus</name>
    <name type="common">Red mold</name>
    <name type="synonym">Monascus anka</name>
    <dbReference type="NCBI Taxonomy" id="5098"/>
    <lineage>
        <taxon>Eukaryota</taxon>
        <taxon>Fungi</taxon>
        <taxon>Dikarya</taxon>
        <taxon>Ascomycota</taxon>
        <taxon>Pezizomycotina</taxon>
        <taxon>Eurotiomycetes</taxon>
        <taxon>Eurotiomycetidae</taxon>
        <taxon>Eurotiales</taxon>
        <taxon>Aspergillaceae</taxon>
        <taxon>Monascus</taxon>
    </lineage>
</organism>
<dbReference type="Gene3D" id="3.30.70.1240">
    <property type="entry name" value="DOPA-like domains"/>
    <property type="match status" value="1"/>
</dbReference>
<feature type="compositionally biased region" description="Basic and acidic residues" evidence="1">
    <location>
        <begin position="234"/>
        <end position="247"/>
    </location>
</feature>
<accession>A0A507QSY7</accession>
<gene>
    <name evidence="2" type="ORF">MPDQ_007012</name>
</gene>
<feature type="compositionally biased region" description="Low complexity" evidence="1">
    <location>
        <begin position="181"/>
        <end position="191"/>
    </location>
</feature>
<feature type="region of interest" description="Disordered" evidence="1">
    <location>
        <begin position="25"/>
        <end position="301"/>
    </location>
</feature>
<sequence length="535" mass="62480">MPPILGESIGDLSDDDYVARLLAREARDSSLKYSSQGLEAYMPKRPTSGAPKPNTRFLRNIIRETDNHNAALKRKEEREARERMRQLREHASSSFSHISGRRRELSGNQDPKQRREEERKGRHAHSHRRRHRSRSGSTERGSSRRHRRRHEADDRESGRYSRASRSGRHRDKGDSRRRSRGCSPSRSRSGSPQGERIHRSHSRHRQSRHTSYRSPSPRRPRSPRSRSPNSPQSHEYRDNRQSPEGSRKHERNSATLPLSTTLRDNRSEEESDPLEDLIGPPPPKSHGLDEQALRPRGRGAYKTNISNIDAHFAPDYDPTLDVQLEKEDDSNIERKPTCRPVPGLMDEDDDWELALEALRDRARWRQKGEQRLREAGFNESVLERWKSDSAFTGLGDMERKPEDVKWSKRGEGREWDRGKNNPDQATFARALWERIRREFPELRIYTFFDRPIGPHLVAMFEVNLFTPAQFGAFIPWLVINRGPLSVLIHPNTIDSEEERNHTQRATWMGERIPLDLRLFKLAREKQKKEEQAKKQ</sequence>
<dbReference type="PANTHER" id="PTHR40132:SF1">
    <property type="entry name" value="PRE-MRNA-SPLICING FACTOR 38B"/>
    <property type="match status" value="1"/>
</dbReference>
<evidence type="ECO:0000256" key="1">
    <source>
        <dbReference type="SAM" id="MobiDB-lite"/>
    </source>
</evidence>
<evidence type="ECO:0000313" key="2">
    <source>
        <dbReference type="EMBL" id="TQB72112.1"/>
    </source>
</evidence>
<dbReference type="STRING" id="5098.A0A507QSY7"/>
<dbReference type="SUPFAM" id="SSF143410">
    <property type="entry name" value="DOPA-like"/>
    <property type="match status" value="1"/>
</dbReference>
<feature type="compositionally biased region" description="Polar residues" evidence="1">
    <location>
        <begin position="253"/>
        <end position="262"/>
    </location>
</feature>
<dbReference type="Pfam" id="PF08883">
    <property type="entry name" value="DOPA_dioxygen"/>
    <property type="match status" value="1"/>
</dbReference>
<feature type="compositionally biased region" description="Basic residues" evidence="1">
    <location>
        <begin position="121"/>
        <end position="134"/>
    </location>
</feature>
<dbReference type="Proteomes" id="UP000319663">
    <property type="component" value="Unassembled WGS sequence"/>
</dbReference>
<evidence type="ECO:0000313" key="3">
    <source>
        <dbReference type="Proteomes" id="UP000319663"/>
    </source>
</evidence>
<comment type="caution">
    <text evidence="2">The sequence shown here is derived from an EMBL/GenBank/DDBJ whole genome shotgun (WGS) entry which is preliminary data.</text>
</comment>
<dbReference type="AlphaFoldDB" id="A0A507QSY7"/>
<feature type="compositionally biased region" description="Basic residues" evidence="1">
    <location>
        <begin position="198"/>
        <end position="224"/>
    </location>
</feature>
<proteinExistence type="predicted"/>
<feature type="compositionally biased region" description="Basic and acidic residues" evidence="1">
    <location>
        <begin position="61"/>
        <end position="91"/>
    </location>
</feature>
<dbReference type="EMBL" id="VIFY01000069">
    <property type="protein sequence ID" value="TQB72112.1"/>
    <property type="molecule type" value="Genomic_DNA"/>
</dbReference>